<sequence>MNSFIKSTPIVLILILCSSNSYSEPVRLEKSQIKFQSSNNLKSIGFKLDSSSNTFSKFTEAANFEHIPTGAKARINAKITASVSRAGVLSGVGKLVRQGAKFGTRAVPYVGTALLAHDVYETFKEDIKARGCRYDPETDKFVKGYEYANCLWYEDERRINRTYGCYGVDSSIMRLMPDRSRFPEVKQLMESQMERIARPFWDKRKEEIPKDTALKWRLFPFSHCEFFWNGGGCFVRNGDNLIHRVYFKLERNPKYKEEMDAKKPEEILSLKVDADPDKYIKATGYPGYSEKVEVAPGTKVNMGPVTDRNGNPVQVAATFGRDAQGNTTADVQVIPRPDLTPASAEAPHAQPPPEVSPAENPANNPDPDENPGTRPNPEPDPDLNPDANPDTDGQPGTSPDSPAVPDRPNGRHRKERKEGEDGGLSCDYFPEILACQEMGKPSDRMFHDISIPQVTDDKTWSSHNFLPSNGVCPQPKTFHVFGRQYRASYEPLCVFAEKIRFAVLLAFIIMSAFVVFGSLGGNKCHYLPA</sequence>
<evidence type="ECO:0000313" key="7">
    <source>
        <dbReference type="Proteomes" id="UP000002564"/>
    </source>
</evidence>
<proteinExistence type="predicted"/>
<feature type="signal peptide" evidence="3">
    <location>
        <begin position="1"/>
        <end position="23"/>
    </location>
</feature>
<dbReference type="EMBL" id="CP001050">
    <property type="protein sequence ID" value="ACF31303.1"/>
    <property type="molecule type" value="Genomic_DNA"/>
</dbReference>
<dbReference type="KEGG" id="ngk:NGK_1994"/>
<evidence type="ECO:0000256" key="3">
    <source>
        <dbReference type="SAM" id="SignalP"/>
    </source>
</evidence>
<organism evidence="4 7">
    <name type="scientific">Neisseria gonorrhoeae (strain NCCP11945)</name>
    <dbReference type="NCBI Taxonomy" id="521006"/>
    <lineage>
        <taxon>Bacteria</taxon>
        <taxon>Pseudomonadati</taxon>
        <taxon>Pseudomonadota</taxon>
        <taxon>Betaproteobacteria</taxon>
        <taxon>Neisseriales</taxon>
        <taxon>Neisseriaceae</taxon>
        <taxon>Neisseria</taxon>
    </lineage>
</organism>
<feature type="chain" id="PRO_5007642502" evidence="3">
    <location>
        <begin position="24"/>
        <end position="529"/>
    </location>
</feature>
<dbReference type="RefSeq" id="WP_012503913.1">
    <property type="nucleotide sequence ID" value="NC_011035.1"/>
</dbReference>
<keyword evidence="2" id="KW-1133">Transmembrane helix</keyword>
<dbReference type="Pfam" id="PF05616">
    <property type="entry name" value="Neisseria_TspB"/>
    <property type="match status" value="1"/>
</dbReference>
<name>B4RJA5_NEIG2</name>
<dbReference type="InterPro" id="IPR008708">
    <property type="entry name" value="Neisseria_TspB"/>
</dbReference>
<dbReference type="KEGG" id="ngk:NGK_1481"/>
<protein>
    <submittedName>
        <fullName evidence="4">TspB2</fullName>
    </submittedName>
</protein>
<reference evidence="4 7" key="1">
    <citation type="journal article" date="2008" name="J. Bacteriol.">
        <title>Complete genome sequence of Neisseria gonorrhoeae NCCP11945.</title>
        <authorList>
            <person name="Chung G.T."/>
            <person name="Yoo J.S."/>
            <person name="Oh H.B."/>
            <person name="Lee Y.S."/>
            <person name="Cha S.H."/>
            <person name="Kim S.J."/>
            <person name="Yoo C.K."/>
        </authorList>
    </citation>
    <scope>NUCLEOTIDE SEQUENCE [LARGE SCALE GENOMIC DNA]</scope>
    <source>
        <strain evidence="4 7">NCCP11945</strain>
    </source>
</reference>
<accession>B4RJA5</accession>
<dbReference type="KEGG" id="ngk:NGK_1952"/>
<keyword evidence="2" id="KW-0472">Membrane</keyword>
<keyword evidence="2" id="KW-0812">Transmembrane</keyword>
<dbReference type="Proteomes" id="UP000002564">
    <property type="component" value="Chromosome"/>
</dbReference>
<dbReference type="NCBIfam" id="NF041109">
    <property type="entry name" value="VF_TspB_C_term"/>
    <property type="match status" value="1"/>
</dbReference>
<dbReference type="EMBL" id="CP001050">
    <property type="protein sequence ID" value="ACF31349.1"/>
    <property type="molecule type" value="Genomic_DNA"/>
</dbReference>
<evidence type="ECO:0000256" key="1">
    <source>
        <dbReference type="SAM" id="MobiDB-lite"/>
    </source>
</evidence>
<dbReference type="EMBL" id="CP001050">
    <property type="protein sequence ID" value="ACF30572.1"/>
    <property type="molecule type" value="Genomic_DNA"/>
</dbReference>
<evidence type="ECO:0000313" key="4">
    <source>
        <dbReference type="EMBL" id="ACF30572.1"/>
    </source>
</evidence>
<dbReference type="AlphaFoldDB" id="B4RJA5"/>
<feature type="region of interest" description="Disordered" evidence="1">
    <location>
        <begin position="319"/>
        <end position="423"/>
    </location>
</feature>
<dbReference type="HOGENOM" id="CLU_540609_0_0_4"/>
<evidence type="ECO:0000313" key="5">
    <source>
        <dbReference type="EMBL" id="ACF31303.1"/>
    </source>
</evidence>
<evidence type="ECO:0000256" key="2">
    <source>
        <dbReference type="SAM" id="Phobius"/>
    </source>
</evidence>
<evidence type="ECO:0000313" key="6">
    <source>
        <dbReference type="EMBL" id="ACF31349.1"/>
    </source>
</evidence>
<gene>
    <name evidence="5" type="ordered locus">NGK_1481</name>
    <name evidence="4" type="ordered locus">NGK_1952</name>
    <name evidence="6" type="ordered locus">NGK_1994</name>
</gene>
<keyword evidence="3" id="KW-0732">Signal</keyword>
<feature type="transmembrane region" description="Helical" evidence="2">
    <location>
        <begin position="499"/>
        <end position="519"/>
    </location>
</feature>